<evidence type="ECO:0000313" key="2">
    <source>
        <dbReference type="Proteomes" id="UP000186922"/>
    </source>
</evidence>
<evidence type="ECO:0000313" key="1">
    <source>
        <dbReference type="EMBL" id="GAU89488.1"/>
    </source>
</evidence>
<dbReference type="EMBL" id="BDGG01000001">
    <property type="protein sequence ID" value="GAU89488.1"/>
    <property type="molecule type" value="Genomic_DNA"/>
</dbReference>
<organism evidence="1 2">
    <name type="scientific">Ramazzottius varieornatus</name>
    <name type="common">Water bear</name>
    <name type="synonym">Tardigrade</name>
    <dbReference type="NCBI Taxonomy" id="947166"/>
    <lineage>
        <taxon>Eukaryota</taxon>
        <taxon>Metazoa</taxon>
        <taxon>Ecdysozoa</taxon>
        <taxon>Tardigrada</taxon>
        <taxon>Eutardigrada</taxon>
        <taxon>Parachela</taxon>
        <taxon>Hypsibioidea</taxon>
        <taxon>Ramazzottiidae</taxon>
        <taxon>Ramazzottius</taxon>
    </lineage>
</organism>
<keyword evidence="2" id="KW-1185">Reference proteome</keyword>
<dbReference type="Proteomes" id="UP000186922">
    <property type="component" value="Unassembled WGS sequence"/>
</dbReference>
<proteinExistence type="predicted"/>
<accession>A0A1D1UTH9</accession>
<gene>
    <name evidence="1" type="primary">RvY_02035-1</name>
    <name evidence="1" type="synonym">RvY_02035.1</name>
    <name evidence="1" type="ORF">RvY_02035</name>
</gene>
<dbReference type="AlphaFoldDB" id="A0A1D1UTH9"/>
<protein>
    <submittedName>
        <fullName evidence="1">Uncharacterized protein</fullName>
    </submittedName>
</protein>
<sequence>MDPVTPVGTGCRNTDMEWDDVLDCSALRRGVGYFEPVANKESQWFLRTSHKEIIQSRYRTSLMMVLLRNSVE</sequence>
<name>A0A1D1UTH9_RAMVA</name>
<reference evidence="1 2" key="1">
    <citation type="journal article" date="2016" name="Nat. Commun.">
        <title>Extremotolerant tardigrade genome and improved radiotolerance of human cultured cells by tardigrade-unique protein.</title>
        <authorList>
            <person name="Hashimoto T."/>
            <person name="Horikawa D.D."/>
            <person name="Saito Y."/>
            <person name="Kuwahara H."/>
            <person name="Kozuka-Hata H."/>
            <person name="Shin-I T."/>
            <person name="Minakuchi Y."/>
            <person name="Ohishi K."/>
            <person name="Motoyama A."/>
            <person name="Aizu T."/>
            <person name="Enomoto A."/>
            <person name="Kondo K."/>
            <person name="Tanaka S."/>
            <person name="Hara Y."/>
            <person name="Koshikawa S."/>
            <person name="Sagara H."/>
            <person name="Miura T."/>
            <person name="Yokobori S."/>
            <person name="Miyagawa K."/>
            <person name="Suzuki Y."/>
            <person name="Kubo T."/>
            <person name="Oyama M."/>
            <person name="Kohara Y."/>
            <person name="Fujiyama A."/>
            <person name="Arakawa K."/>
            <person name="Katayama T."/>
            <person name="Toyoda A."/>
            <person name="Kunieda T."/>
        </authorList>
    </citation>
    <scope>NUCLEOTIDE SEQUENCE [LARGE SCALE GENOMIC DNA]</scope>
    <source>
        <strain evidence="1 2">YOKOZUNA-1</strain>
    </source>
</reference>
<comment type="caution">
    <text evidence="1">The sequence shown here is derived from an EMBL/GenBank/DDBJ whole genome shotgun (WGS) entry which is preliminary data.</text>
</comment>